<dbReference type="STRING" id="1036611.A0A1L9P394"/>
<dbReference type="Proteomes" id="UP000184073">
    <property type="component" value="Unassembled WGS sequence"/>
</dbReference>
<evidence type="ECO:0000313" key="2">
    <source>
        <dbReference type="EMBL" id="OJI95894.1"/>
    </source>
</evidence>
<proteinExistence type="predicted"/>
<accession>A0A1L9P394</accession>
<feature type="region of interest" description="Disordered" evidence="1">
    <location>
        <begin position="115"/>
        <end position="143"/>
    </location>
</feature>
<feature type="compositionally biased region" description="Acidic residues" evidence="1">
    <location>
        <begin position="121"/>
        <end position="140"/>
    </location>
</feature>
<evidence type="ECO:0000256" key="1">
    <source>
        <dbReference type="SAM" id="MobiDB-lite"/>
    </source>
</evidence>
<name>A0A1L9P394_ASPVE</name>
<sequence>MDPAFRKIHRDINRLHEEEEKIKSLSAARELGIKVRRIDRTFSTSSSPVNFKPAFFIPPKGDKLSTYHRCAKCASCAAPSSPSSSLSTLPNRLSSSRSFSAWSFSRRFSFSSTRSSPACEIEAEPEPKEEEPEGEEQEQLDCEHSERYPYMIRSLAEMQGIEPPALPKAARQPILTANGPVMKGKLPQDEAVELHEDDEWKVTQVLEDTTYNNPHAIVEIVVRGQGYTDGSFLTANEVKAIVRVMKLRMDMRQYRHHGCCPPVLALSYVATRSGNDTEYRSGRILQAYHDGRQLVIQYSERFDLSNAQRAAVSLEKFLRYYFCEPVKTGALAEKKDEDLWKVLQSWSAIKRRYHMDSKKNNENDKNENGENDGADGETKDHFLRHWFNKLLIFA</sequence>
<protein>
    <submittedName>
        <fullName evidence="2">Uncharacterized protein</fullName>
    </submittedName>
</protein>
<keyword evidence="3" id="KW-1185">Reference proteome</keyword>
<dbReference type="GeneID" id="63731938"/>
<evidence type="ECO:0000313" key="3">
    <source>
        <dbReference type="Proteomes" id="UP000184073"/>
    </source>
</evidence>
<gene>
    <name evidence="2" type="ORF">ASPVEDRAFT_77668</name>
</gene>
<dbReference type="AlphaFoldDB" id="A0A1L9P394"/>
<feature type="compositionally biased region" description="Basic and acidic residues" evidence="1">
    <location>
        <begin position="357"/>
        <end position="368"/>
    </location>
</feature>
<dbReference type="OrthoDB" id="4453902at2759"/>
<dbReference type="EMBL" id="KV878125">
    <property type="protein sequence ID" value="OJI95894.1"/>
    <property type="molecule type" value="Genomic_DNA"/>
</dbReference>
<feature type="region of interest" description="Disordered" evidence="1">
    <location>
        <begin position="357"/>
        <end position="376"/>
    </location>
</feature>
<dbReference type="VEuPathDB" id="FungiDB:ASPVEDRAFT_77668"/>
<dbReference type="RefSeq" id="XP_040661657.1">
    <property type="nucleotide sequence ID" value="XM_040816427.1"/>
</dbReference>
<organism evidence="2 3">
    <name type="scientific">Aspergillus versicolor CBS 583.65</name>
    <dbReference type="NCBI Taxonomy" id="1036611"/>
    <lineage>
        <taxon>Eukaryota</taxon>
        <taxon>Fungi</taxon>
        <taxon>Dikarya</taxon>
        <taxon>Ascomycota</taxon>
        <taxon>Pezizomycotina</taxon>
        <taxon>Eurotiomycetes</taxon>
        <taxon>Eurotiomycetidae</taxon>
        <taxon>Eurotiales</taxon>
        <taxon>Aspergillaceae</taxon>
        <taxon>Aspergillus</taxon>
        <taxon>Aspergillus subgen. Nidulantes</taxon>
    </lineage>
</organism>
<reference evidence="3" key="1">
    <citation type="journal article" date="2017" name="Genome Biol.">
        <title>Comparative genomics reveals high biological diversity and specific adaptations in the industrially and medically important fungal genus Aspergillus.</title>
        <authorList>
            <person name="de Vries R.P."/>
            <person name="Riley R."/>
            <person name="Wiebenga A."/>
            <person name="Aguilar-Osorio G."/>
            <person name="Amillis S."/>
            <person name="Uchima C.A."/>
            <person name="Anderluh G."/>
            <person name="Asadollahi M."/>
            <person name="Askin M."/>
            <person name="Barry K."/>
            <person name="Battaglia E."/>
            <person name="Bayram O."/>
            <person name="Benocci T."/>
            <person name="Braus-Stromeyer S.A."/>
            <person name="Caldana C."/>
            <person name="Canovas D."/>
            <person name="Cerqueira G.C."/>
            <person name="Chen F."/>
            <person name="Chen W."/>
            <person name="Choi C."/>
            <person name="Clum A."/>
            <person name="Dos Santos R.A."/>
            <person name="Damasio A.R."/>
            <person name="Diallinas G."/>
            <person name="Emri T."/>
            <person name="Fekete E."/>
            <person name="Flipphi M."/>
            <person name="Freyberg S."/>
            <person name="Gallo A."/>
            <person name="Gournas C."/>
            <person name="Habgood R."/>
            <person name="Hainaut M."/>
            <person name="Harispe M.L."/>
            <person name="Henrissat B."/>
            <person name="Hilden K.S."/>
            <person name="Hope R."/>
            <person name="Hossain A."/>
            <person name="Karabika E."/>
            <person name="Karaffa L."/>
            <person name="Karanyi Z."/>
            <person name="Krasevec N."/>
            <person name="Kuo A."/>
            <person name="Kusch H."/>
            <person name="LaButti K."/>
            <person name="Lagendijk E.L."/>
            <person name="Lapidus A."/>
            <person name="Levasseur A."/>
            <person name="Lindquist E."/>
            <person name="Lipzen A."/>
            <person name="Logrieco A.F."/>
            <person name="MacCabe A."/>
            <person name="Maekelae M.R."/>
            <person name="Malavazi I."/>
            <person name="Melin P."/>
            <person name="Meyer V."/>
            <person name="Mielnichuk N."/>
            <person name="Miskei M."/>
            <person name="Molnar A.P."/>
            <person name="Mule G."/>
            <person name="Ngan C.Y."/>
            <person name="Orejas M."/>
            <person name="Orosz E."/>
            <person name="Ouedraogo J.P."/>
            <person name="Overkamp K.M."/>
            <person name="Park H.-S."/>
            <person name="Perrone G."/>
            <person name="Piumi F."/>
            <person name="Punt P.J."/>
            <person name="Ram A.F."/>
            <person name="Ramon A."/>
            <person name="Rauscher S."/>
            <person name="Record E."/>
            <person name="Riano-Pachon D.M."/>
            <person name="Robert V."/>
            <person name="Roehrig J."/>
            <person name="Ruller R."/>
            <person name="Salamov A."/>
            <person name="Salih N.S."/>
            <person name="Samson R.A."/>
            <person name="Sandor E."/>
            <person name="Sanguinetti M."/>
            <person name="Schuetze T."/>
            <person name="Sepcic K."/>
            <person name="Shelest E."/>
            <person name="Sherlock G."/>
            <person name="Sophianopoulou V."/>
            <person name="Squina F.M."/>
            <person name="Sun H."/>
            <person name="Susca A."/>
            <person name="Todd R.B."/>
            <person name="Tsang A."/>
            <person name="Unkles S.E."/>
            <person name="van de Wiele N."/>
            <person name="van Rossen-Uffink D."/>
            <person name="Oliveira J.V."/>
            <person name="Vesth T.C."/>
            <person name="Visser J."/>
            <person name="Yu J.-H."/>
            <person name="Zhou M."/>
            <person name="Andersen M.R."/>
            <person name="Archer D.B."/>
            <person name="Baker S.E."/>
            <person name="Benoit I."/>
            <person name="Brakhage A.A."/>
            <person name="Braus G.H."/>
            <person name="Fischer R."/>
            <person name="Frisvad J.C."/>
            <person name="Goldman G.H."/>
            <person name="Houbraken J."/>
            <person name="Oakley B."/>
            <person name="Pocsi I."/>
            <person name="Scazzocchio C."/>
            <person name="Seiboth B."/>
            <person name="vanKuyk P.A."/>
            <person name="Wortman J."/>
            <person name="Dyer P.S."/>
            <person name="Grigoriev I.V."/>
        </authorList>
    </citation>
    <scope>NUCLEOTIDE SEQUENCE [LARGE SCALE GENOMIC DNA]</scope>
    <source>
        <strain evidence="3">CBS 583.65</strain>
    </source>
</reference>